<sequence>MASDKITRTSREHPQVISSKDYRYDSFNNGKTFEGKKKRLPAMGWNSWNAFGSGNTEALTKAMADRFIELELDKAGYEYLVLDDGCYNSERVDGKLTNEPLKFPSGFKALADYIHAKGLKFGMYNDIGTNLCAGSAVGTCGFEDVDAVSYTDWDIDFLKVDNCYYLWDNATFSNGENARYTYAPRIKAVKLVSRDGSEYTYNAVTDGVITGRHARIEESYVTNIGTFDGTNIGNTPVGDQSSELTFELKDVAEGTYKLYVTYATGKEAGVGEWLQVAVSDGSMSDFFFDNLVESTKGPEDFKENYVCDIAVKGGDTVLRLMNHRRQENTLCSYAAMYNSLKEADPNKDILLSICEWGKTMPGDWGYKVGDSWRILNDITFQVGRDGDPGRGYWEADGTCSITSQYDKCVIMDEFASLERGWNDPDMMVIGMGDVDETMAKTHFAMWSMMNSPLMLGMDLRKVEKGDYIWNIITNKDIIALNQDELGVQAKRVWSSLADKDADKVYLMNHDRVDILAKPLAGGDIAVTFINLSGDDNTNKIEISIDNIVSAIEGKMADSESFKGAQSYEIKDLWTGEECKLSGKSLSVDGIKAHDNVTLRVSPVR</sequence>
<dbReference type="PANTHER" id="PTHR11452:SF75">
    <property type="entry name" value="ALPHA-GALACTOSIDASE MEL1"/>
    <property type="match status" value="1"/>
</dbReference>
<gene>
    <name evidence="7" type="ORF">SAMN04487884_11551</name>
</gene>
<dbReference type="eggNOG" id="COG3345">
    <property type="taxonomic scope" value="Bacteria"/>
</dbReference>
<comment type="catalytic activity">
    <reaction evidence="5">
        <text>Hydrolysis of terminal, non-reducing alpha-D-galactose residues in alpha-D-galactosides, including galactose oligosaccharides, galactomannans and galactolipids.</text>
        <dbReference type="EC" id="3.2.1.22"/>
    </reaction>
</comment>
<evidence type="ECO:0000259" key="6">
    <source>
        <dbReference type="Pfam" id="PF17801"/>
    </source>
</evidence>
<keyword evidence="5" id="KW-1015">Disulfide bond</keyword>
<evidence type="ECO:0000256" key="5">
    <source>
        <dbReference type="RuleBase" id="RU361168"/>
    </source>
</evidence>
<keyword evidence="3 5" id="KW-0378">Hydrolase</keyword>
<feature type="domain" description="Alpha galactosidase C-terminal" evidence="6">
    <location>
        <begin position="511"/>
        <end position="600"/>
    </location>
</feature>
<dbReference type="InterPro" id="IPR002241">
    <property type="entry name" value="Glyco_hydro_27"/>
</dbReference>
<proteinExistence type="inferred from homology"/>
<dbReference type="InterPro" id="IPR013785">
    <property type="entry name" value="Aldolase_TIM"/>
</dbReference>
<name>A0A1H9TLF0_BUTFI</name>
<comment type="similarity">
    <text evidence="1 5">Belongs to the glycosyl hydrolase 27 family.</text>
</comment>
<dbReference type="InterPro" id="IPR017853">
    <property type="entry name" value="GH"/>
</dbReference>
<reference evidence="7 8" key="1">
    <citation type="submission" date="2016-10" db="EMBL/GenBank/DDBJ databases">
        <authorList>
            <person name="de Groot N.N."/>
        </authorList>
    </citation>
    <scope>NUCLEOTIDE SEQUENCE [LARGE SCALE GENOMIC DNA]</scope>
    <source>
        <strain evidence="7 8">AR40</strain>
    </source>
</reference>
<dbReference type="OrthoDB" id="9807519at2"/>
<dbReference type="GO" id="GO:0004557">
    <property type="term" value="F:alpha-galactosidase activity"/>
    <property type="evidence" value="ECO:0007669"/>
    <property type="project" value="UniProtKB-EC"/>
</dbReference>
<evidence type="ECO:0000313" key="8">
    <source>
        <dbReference type="Proteomes" id="UP000182584"/>
    </source>
</evidence>
<organism evidence="7 8">
    <name type="scientific">Butyrivibrio fibrisolvens</name>
    <dbReference type="NCBI Taxonomy" id="831"/>
    <lineage>
        <taxon>Bacteria</taxon>
        <taxon>Bacillati</taxon>
        <taxon>Bacillota</taxon>
        <taxon>Clostridia</taxon>
        <taxon>Lachnospirales</taxon>
        <taxon>Lachnospiraceae</taxon>
        <taxon>Butyrivibrio</taxon>
    </lineage>
</organism>
<dbReference type="Proteomes" id="UP000182584">
    <property type="component" value="Unassembled WGS sequence"/>
</dbReference>
<dbReference type="Gene3D" id="2.60.40.1180">
    <property type="entry name" value="Golgi alpha-mannosidase II"/>
    <property type="match status" value="1"/>
</dbReference>
<dbReference type="PANTHER" id="PTHR11452">
    <property type="entry name" value="ALPHA-GALACTOSIDASE/ALPHA-N-ACETYLGALACTOSAMINIDASE"/>
    <property type="match status" value="1"/>
</dbReference>
<keyword evidence="4 5" id="KW-0326">Glycosidase</keyword>
<dbReference type="Pfam" id="PF16499">
    <property type="entry name" value="Melibiase_2"/>
    <property type="match status" value="2"/>
</dbReference>
<evidence type="ECO:0000313" key="7">
    <source>
        <dbReference type="EMBL" id="SER97981.1"/>
    </source>
</evidence>
<dbReference type="AlphaFoldDB" id="A0A1H9TLF0"/>
<accession>A0A1H9TLF0</accession>
<protein>
    <recommendedName>
        <fullName evidence="5">Alpha-galactosidase</fullName>
        <ecNumber evidence="5">3.2.1.22</ecNumber>
    </recommendedName>
    <alternativeName>
        <fullName evidence="5">Melibiase</fullName>
    </alternativeName>
</protein>
<dbReference type="GO" id="GO:0005975">
    <property type="term" value="P:carbohydrate metabolic process"/>
    <property type="evidence" value="ECO:0007669"/>
    <property type="project" value="InterPro"/>
</dbReference>
<dbReference type="SUPFAM" id="SSF51011">
    <property type="entry name" value="Glycosyl hydrolase domain"/>
    <property type="match status" value="1"/>
</dbReference>
<keyword evidence="2" id="KW-0732">Signal</keyword>
<dbReference type="RefSeq" id="WP_074756635.1">
    <property type="nucleotide sequence ID" value="NZ_FOGJ01000015.1"/>
</dbReference>
<dbReference type="Gene3D" id="3.20.20.70">
    <property type="entry name" value="Aldolase class I"/>
    <property type="match status" value="2"/>
</dbReference>
<dbReference type="InterPro" id="IPR013780">
    <property type="entry name" value="Glyco_hydro_b"/>
</dbReference>
<dbReference type="PRINTS" id="PR00740">
    <property type="entry name" value="GLHYDRLASE27"/>
</dbReference>
<evidence type="ECO:0000256" key="4">
    <source>
        <dbReference type="ARBA" id="ARBA00023295"/>
    </source>
</evidence>
<evidence type="ECO:0000256" key="1">
    <source>
        <dbReference type="ARBA" id="ARBA00009743"/>
    </source>
</evidence>
<evidence type="ECO:0000256" key="2">
    <source>
        <dbReference type="ARBA" id="ARBA00022729"/>
    </source>
</evidence>
<dbReference type="InterPro" id="IPR041233">
    <property type="entry name" value="Melibiase_C"/>
</dbReference>
<dbReference type="EMBL" id="FOGJ01000015">
    <property type="protein sequence ID" value="SER97981.1"/>
    <property type="molecule type" value="Genomic_DNA"/>
</dbReference>
<dbReference type="EC" id="3.2.1.22" evidence="5"/>
<dbReference type="SUPFAM" id="SSF51445">
    <property type="entry name" value="(Trans)glycosidases"/>
    <property type="match status" value="2"/>
</dbReference>
<dbReference type="CDD" id="cd14792">
    <property type="entry name" value="GH27"/>
    <property type="match status" value="1"/>
</dbReference>
<evidence type="ECO:0000256" key="3">
    <source>
        <dbReference type="ARBA" id="ARBA00022801"/>
    </source>
</evidence>
<dbReference type="Pfam" id="PF17801">
    <property type="entry name" value="Melibiase_C"/>
    <property type="match status" value="1"/>
</dbReference>